<evidence type="ECO:0000256" key="16">
    <source>
        <dbReference type="HAMAP-Rule" id="MF_00165"/>
    </source>
</evidence>
<dbReference type="InterPro" id="IPR039430">
    <property type="entry name" value="Thymidylate_kin-like_dom"/>
</dbReference>
<evidence type="ECO:0000256" key="13">
    <source>
        <dbReference type="ARBA" id="ARBA00023136"/>
    </source>
</evidence>
<keyword evidence="12 17" id="KW-1133">Transmembrane helix</keyword>
<dbReference type="Proteomes" id="UP000460272">
    <property type="component" value="Unassembled WGS sequence"/>
</dbReference>
<keyword evidence="20" id="KW-1185">Reference proteome</keyword>
<dbReference type="SUPFAM" id="SSF52540">
    <property type="entry name" value="P-loop containing nucleoside triphosphate hydrolases"/>
    <property type="match status" value="1"/>
</dbReference>
<feature type="binding site" evidence="16">
    <location>
        <begin position="477"/>
        <end position="484"/>
    </location>
    <ligand>
        <name>ATP</name>
        <dbReference type="ChEBI" id="CHEBI:30616"/>
    </ligand>
</feature>
<dbReference type="Gene3D" id="3.40.50.300">
    <property type="entry name" value="P-loop containing nucleotide triphosphate hydrolases"/>
    <property type="match status" value="1"/>
</dbReference>
<dbReference type="Pfam" id="PF07690">
    <property type="entry name" value="MFS_1"/>
    <property type="match status" value="1"/>
</dbReference>
<dbReference type="Pfam" id="PF02223">
    <property type="entry name" value="Thymidylate_kin"/>
    <property type="match status" value="1"/>
</dbReference>
<dbReference type="GO" id="GO:0006233">
    <property type="term" value="P:dTDP biosynthetic process"/>
    <property type="evidence" value="ECO:0007669"/>
    <property type="project" value="InterPro"/>
</dbReference>
<comment type="subcellular location">
    <subcellularLocation>
        <location evidence="1">Cell membrane</location>
        <topology evidence="1">Multi-pass membrane protein</topology>
    </subcellularLocation>
</comment>
<evidence type="ECO:0000256" key="11">
    <source>
        <dbReference type="ARBA" id="ARBA00022840"/>
    </source>
</evidence>
<feature type="transmembrane region" description="Helical" evidence="17">
    <location>
        <begin position="366"/>
        <end position="390"/>
    </location>
</feature>
<dbReference type="InterPro" id="IPR027417">
    <property type="entry name" value="P-loop_NTPase"/>
</dbReference>
<dbReference type="InterPro" id="IPR018094">
    <property type="entry name" value="Thymidylate_kinase"/>
</dbReference>
<dbReference type="SUPFAM" id="SSF103473">
    <property type="entry name" value="MFS general substrate transporter"/>
    <property type="match status" value="1"/>
</dbReference>
<evidence type="ECO:0000256" key="9">
    <source>
        <dbReference type="ARBA" id="ARBA00022741"/>
    </source>
</evidence>
<dbReference type="InterPro" id="IPR018095">
    <property type="entry name" value="Thymidylate_kin_CS"/>
</dbReference>
<keyword evidence="7 17" id="KW-0812">Transmembrane</keyword>
<organism evidence="19 20">
    <name type="scientific">Trebonia kvetii</name>
    <dbReference type="NCBI Taxonomy" id="2480626"/>
    <lineage>
        <taxon>Bacteria</taxon>
        <taxon>Bacillati</taxon>
        <taxon>Actinomycetota</taxon>
        <taxon>Actinomycetes</taxon>
        <taxon>Streptosporangiales</taxon>
        <taxon>Treboniaceae</taxon>
        <taxon>Trebonia</taxon>
    </lineage>
</organism>
<evidence type="ECO:0000256" key="7">
    <source>
        <dbReference type="ARBA" id="ARBA00022692"/>
    </source>
</evidence>
<evidence type="ECO:0000256" key="17">
    <source>
        <dbReference type="SAM" id="Phobius"/>
    </source>
</evidence>
<comment type="similarity">
    <text evidence="2 16">Belongs to the thymidylate kinase family.</text>
</comment>
<evidence type="ECO:0000259" key="18">
    <source>
        <dbReference type="PROSITE" id="PS50850"/>
    </source>
</evidence>
<protein>
    <recommendedName>
        <fullName evidence="4 16">Thymidylate kinase</fullName>
        <ecNumber evidence="3 16">2.7.4.9</ecNumber>
    </recommendedName>
    <alternativeName>
        <fullName evidence="16">dTMP kinase</fullName>
    </alternativeName>
</protein>
<keyword evidence="9 16" id="KW-0547">Nucleotide-binding</keyword>
<keyword evidence="10 16" id="KW-0418">Kinase</keyword>
<dbReference type="NCBIfam" id="TIGR00041">
    <property type="entry name" value="DTMP_kinase"/>
    <property type="match status" value="1"/>
</dbReference>
<evidence type="ECO:0000256" key="8">
    <source>
        <dbReference type="ARBA" id="ARBA00022727"/>
    </source>
</evidence>
<keyword evidence="6 16" id="KW-0808">Transferase</keyword>
<dbReference type="InterPro" id="IPR036259">
    <property type="entry name" value="MFS_trans_sf"/>
</dbReference>
<feature type="transmembrane region" description="Helical" evidence="17">
    <location>
        <begin position="233"/>
        <end position="256"/>
    </location>
</feature>
<dbReference type="Gene3D" id="1.20.1250.20">
    <property type="entry name" value="MFS general substrate transporter like domains"/>
    <property type="match status" value="1"/>
</dbReference>
<feature type="transmembrane region" description="Helical" evidence="17">
    <location>
        <begin position="262"/>
        <end position="285"/>
    </location>
</feature>
<dbReference type="InterPro" id="IPR011701">
    <property type="entry name" value="MFS"/>
</dbReference>
<feature type="transmembrane region" description="Helical" evidence="17">
    <location>
        <begin position="321"/>
        <end position="345"/>
    </location>
</feature>
<dbReference type="CDD" id="cd01672">
    <property type="entry name" value="TMPK"/>
    <property type="match status" value="1"/>
</dbReference>
<feature type="domain" description="Major facilitator superfamily (MFS) profile" evidence="18">
    <location>
        <begin position="10"/>
        <end position="434"/>
    </location>
</feature>
<comment type="caution">
    <text evidence="19">The sequence shown here is derived from an EMBL/GenBank/DDBJ whole genome shotgun (WGS) entry which is preliminary data.</text>
</comment>
<evidence type="ECO:0000256" key="4">
    <source>
        <dbReference type="ARBA" id="ARBA00017144"/>
    </source>
</evidence>
<evidence type="ECO:0000313" key="20">
    <source>
        <dbReference type="Proteomes" id="UP000460272"/>
    </source>
</evidence>
<dbReference type="GO" id="GO:0022857">
    <property type="term" value="F:transmembrane transporter activity"/>
    <property type="evidence" value="ECO:0007669"/>
    <property type="project" value="InterPro"/>
</dbReference>
<sequence length="700" mass="74515">MLSIKPFRRLWVALSLSSLGDWLSILALVALAPSVTHGSNLAKTSSISGVWVVTLLPALLLGPIAGALADRLDRRVTMVVGDVIRGLLFISIPLFPNLTWIFVAKFLAGIASQFWNPACAASVPNLVPKDKLERANQLSQLMTYGTAPLAAGLFALLGWLSTALGHGIPFFHANKVDLALYFNGASYFVSAIAVYTLRQIGKREHSGRISVPSTAKAIWEGWRFIRHTPVVRGLVIGMLGAFCAAGVVIGLAPSYIQSTLDGGSAGFSLVFALILIGLAIGMGFGSRPFGDFSRRRLFGVTLTASAVPLTVIALVPNLGVVALFVFLMGVVSGIAYPTGFTIVGLEVDDDTRGRVFAFFQSTIQAILLAVIAVAGFIATGFSAAIGAVTGSSNGEVKIAHITYGAPGDNLLLLLSAVLVAFVGIQSYRQLDDRKGVPLLEDLITAIRDEPLKRVPAAPAADGQQPHGHAGLFLAFEGGEGAGKTTQARLIAIWLREQGYDVVTTHEPGATKIGMRLRALLLDTAHSGMSAHCEALLYAADRAEHVAKIIDPALERGAVVITDRYIDSSLAYQGAGRGLPTAEIEMLNGWATHGRLPDLTVLLDLAPEAGLSRRARSADRLEAEPLDFHRRVRVGFLGLARAEPERYLVLDATAPFAEIGQQIKDRIREILPDPVPHVSEAATGSFPAIPDHVPDEVADPW</sequence>
<evidence type="ECO:0000256" key="12">
    <source>
        <dbReference type="ARBA" id="ARBA00022989"/>
    </source>
</evidence>
<dbReference type="AlphaFoldDB" id="A0A6P2BMK2"/>
<comment type="function">
    <text evidence="15 16">Phosphorylation of dTMP to form dTDP in both de novo and salvage pathways of dTTP synthesis.</text>
</comment>
<dbReference type="FunFam" id="3.40.50.300:FF:000225">
    <property type="entry name" value="Thymidylate kinase"/>
    <property type="match status" value="1"/>
</dbReference>
<reference evidence="19 20" key="1">
    <citation type="submission" date="2018-11" db="EMBL/GenBank/DDBJ databases">
        <title>Trebonia kvetii gen.nov., sp.nov., a novel acidophilic actinobacterium, and proposal of the new actinobacterial family Treboniaceae fam. nov.</title>
        <authorList>
            <person name="Rapoport D."/>
            <person name="Sagova-Mareckova M."/>
            <person name="Sedlacek I."/>
            <person name="Provaznik J."/>
            <person name="Kralova S."/>
            <person name="Pavlinic D."/>
            <person name="Benes V."/>
            <person name="Kopecky J."/>
        </authorList>
    </citation>
    <scope>NUCLEOTIDE SEQUENCE [LARGE SCALE GENOMIC DNA]</scope>
    <source>
        <strain evidence="19 20">15Tr583</strain>
    </source>
</reference>
<dbReference type="CDD" id="cd06173">
    <property type="entry name" value="MFS_MefA_like"/>
    <property type="match status" value="1"/>
</dbReference>
<dbReference type="PROSITE" id="PS01331">
    <property type="entry name" value="THYMIDYLATE_KINASE"/>
    <property type="match status" value="1"/>
</dbReference>
<dbReference type="GO" id="GO:0005886">
    <property type="term" value="C:plasma membrane"/>
    <property type="evidence" value="ECO:0007669"/>
    <property type="project" value="UniProtKB-SubCell"/>
</dbReference>
<evidence type="ECO:0000256" key="2">
    <source>
        <dbReference type="ARBA" id="ARBA00009776"/>
    </source>
</evidence>
<dbReference type="InterPro" id="IPR020846">
    <property type="entry name" value="MFS_dom"/>
</dbReference>
<evidence type="ECO:0000256" key="3">
    <source>
        <dbReference type="ARBA" id="ARBA00012980"/>
    </source>
</evidence>
<dbReference type="PROSITE" id="PS50850">
    <property type="entry name" value="MFS"/>
    <property type="match status" value="1"/>
</dbReference>
<accession>A0A6P2BMK2</accession>
<feature type="transmembrane region" description="Helical" evidence="17">
    <location>
        <begin position="141"/>
        <end position="160"/>
    </location>
</feature>
<keyword evidence="8 16" id="KW-0545">Nucleotide biosynthesis</keyword>
<evidence type="ECO:0000256" key="5">
    <source>
        <dbReference type="ARBA" id="ARBA00022475"/>
    </source>
</evidence>
<dbReference type="EMBL" id="RPFW01000010">
    <property type="protein sequence ID" value="TVZ00192.1"/>
    <property type="molecule type" value="Genomic_DNA"/>
</dbReference>
<dbReference type="HAMAP" id="MF_00165">
    <property type="entry name" value="Thymidylate_kinase"/>
    <property type="match status" value="1"/>
</dbReference>
<feature type="transmembrane region" description="Helical" evidence="17">
    <location>
        <begin position="76"/>
        <end position="94"/>
    </location>
</feature>
<dbReference type="GO" id="GO:0005524">
    <property type="term" value="F:ATP binding"/>
    <property type="evidence" value="ECO:0007669"/>
    <property type="project" value="UniProtKB-UniRule"/>
</dbReference>
<feature type="transmembrane region" description="Helical" evidence="17">
    <location>
        <begin position="180"/>
        <end position="198"/>
    </location>
</feature>
<feature type="transmembrane region" description="Helical" evidence="17">
    <location>
        <begin position="48"/>
        <end position="69"/>
    </location>
</feature>
<feature type="transmembrane region" description="Helical" evidence="17">
    <location>
        <begin position="297"/>
        <end position="315"/>
    </location>
</feature>
<gene>
    <name evidence="16" type="primary">tmk</name>
    <name evidence="19" type="ORF">EAS64_38845</name>
</gene>
<evidence type="ECO:0000313" key="19">
    <source>
        <dbReference type="EMBL" id="TVZ00192.1"/>
    </source>
</evidence>
<keyword evidence="13 17" id="KW-0472">Membrane</keyword>
<dbReference type="GO" id="GO:0006235">
    <property type="term" value="P:dTTP biosynthetic process"/>
    <property type="evidence" value="ECO:0007669"/>
    <property type="project" value="UniProtKB-UniRule"/>
</dbReference>
<name>A0A6P2BMK2_9ACTN</name>
<dbReference type="PANTHER" id="PTHR23513">
    <property type="entry name" value="INTEGRAL MEMBRANE EFFLUX PROTEIN-RELATED"/>
    <property type="match status" value="1"/>
</dbReference>
<dbReference type="OrthoDB" id="9774907at2"/>
<dbReference type="PANTHER" id="PTHR23513:SF6">
    <property type="entry name" value="MAJOR FACILITATOR SUPERFAMILY ASSOCIATED DOMAIN-CONTAINING PROTEIN"/>
    <property type="match status" value="1"/>
</dbReference>
<keyword evidence="11 16" id="KW-0067">ATP-binding</keyword>
<keyword evidence="5" id="KW-1003">Cell membrane</keyword>
<dbReference type="EC" id="2.7.4.9" evidence="3 16"/>
<dbReference type="GO" id="GO:0004798">
    <property type="term" value="F:dTMP kinase activity"/>
    <property type="evidence" value="ECO:0007669"/>
    <property type="project" value="UniProtKB-UniRule"/>
</dbReference>
<evidence type="ECO:0000256" key="15">
    <source>
        <dbReference type="ARBA" id="ARBA00057735"/>
    </source>
</evidence>
<evidence type="ECO:0000256" key="6">
    <source>
        <dbReference type="ARBA" id="ARBA00022679"/>
    </source>
</evidence>
<evidence type="ECO:0000256" key="10">
    <source>
        <dbReference type="ARBA" id="ARBA00022777"/>
    </source>
</evidence>
<evidence type="ECO:0000256" key="1">
    <source>
        <dbReference type="ARBA" id="ARBA00004651"/>
    </source>
</evidence>
<feature type="transmembrane region" description="Helical" evidence="17">
    <location>
        <begin position="410"/>
        <end position="427"/>
    </location>
</feature>
<proteinExistence type="inferred from homology"/>
<comment type="catalytic activity">
    <reaction evidence="14 16">
        <text>dTMP + ATP = dTDP + ADP</text>
        <dbReference type="Rhea" id="RHEA:13517"/>
        <dbReference type="ChEBI" id="CHEBI:30616"/>
        <dbReference type="ChEBI" id="CHEBI:58369"/>
        <dbReference type="ChEBI" id="CHEBI:63528"/>
        <dbReference type="ChEBI" id="CHEBI:456216"/>
        <dbReference type="EC" id="2.7.4.9"/>
    </reaction>
</comment>
<evidence type="ECO:0000256" key="14">
    <source>
        <dbReference type="ARBA" id="ARBA00048743"/>
    </source>
</evidence>